<feature type="non-terminal residue" evidence="6">
    <location>
        <position position="1"/>
    </location>
</feature>
<reference evidence="6" key="2">
    <citation type="submission" date="2023-05" db="EMBL/GenBank/DDBJ databases">
        <authorList>
            <person name="Fouks B."/>
        </authorList>
    </citation>
    <scope>NUCLEOTIDE SEQUENCE</scope>
    <source>
        <strain evidence="6">Stay&amp;Tobe</strain>
        <tissue evidence="6">Testes</tissue>
    </source>
</reference>
<comment type="similarity">
    <text evidence="2">Belongs to the meteorin family.</text>
</comment>
<comment type="subcellular location">
    <subcellularLocation>
        <location evidence="1">Secreted</location>
    </subcellularLocation>
</comment>
<accession>A0AAD8E359</accession>
<keyword evidence="4" id="KW-0732">Signal</keyword>
<keyword evidence="7" id="KW-1185">Reference proteome</keyword>
<dbReference type="EMBL" id="JASPKZ010010256">
    <property type="protein sequence ID" value="KAJ9574857.1"/>
    <property type="molecule type" value="Genomic_DNA"/>
</dbReference>
<dbReference type="PANTHER" id="PTHR28593">
    <property type="entry name" value="METEORIN-LIKE PROTEIN"/>
    <property type="match status" value="1"/>
</dbReference>
<evidence type="ECO:0000313" key="6">
    <source>
        <dbReference type="EMBL" id="KAJ9574857.1"/>
    </source>
</evidence>
<evidence type="ECO:0000256" key="4">
    <source>
        <dbReference type="ARBA" id="ARBA00022729"/>
    </source>
</evidence>
<organism evidence="6 7">
    <name type="scientific">Diploptera punctata</name>
    <name type="common">Pacific beetle cockroach</name>
    <dbReference type="NCBI Taxonomy" id="6984"/>
    <lineage>
        <taxon>Eukaryota</taxon>
        <taxon>Metazoa</taxon>
        <taxon>Ecdysozoa</taxon>
        <taxon>Arthropoda</taxon>
        <taxon>Hexapoda</taxon>
        <taxon>Insecta</taxon>
        <taxon>Pterygota</taxon>
        <taxon>Neoptera</taxon>
        <taxon>Polyneoptera</taxon>
        <taxon>Dictyoptera</taxon>
        <taxon>Blattodea</taxon>
        <taxon>Blaberoidea</taxon>
        <taxon>Blaberidae</taxon>
        <taxon>Diplopterinae</taxon>
        <taxon>Diploptera</taxon>
    </lineage>
</organism>
<name>A0AAD8E359_DIPPU</name>
<keyword evidence="5" id="KW-1015">Disulfide bond</keyword>
<evidence type="ECO:0000256" key="1">
    <source>
        <dbReference type="ARBA" id="ARBA00004613"/>
    </source>
</evidence>
<evidence type="ECO:0000256" key="2">
    <source>
        <dbReference type="ARBA" id="ARBA00005669"/>
    </source>
</evidence>
<reference evidence="6" key="1">
    <citation type="journal article" date="2023" name="IScience">
        <title>Live-bearing cockroach genome reveals convergent evolutionary mechanisms linked to viviparity in insects and beyond.</title>
        <authorList>
            <person name="Fouks B."/>
            <person name="Harrison M.C."/>
            <person name="Mikhailova A.A."/>
            <person name="Marchal E."/>
            <person name="English S."/>
            <person name="Carruthers M."/>
            <person name="Jennings E.C."/>
            <person name="Chiamaka E.L."/>
            <person name="Frigard R.A."/>
            <person name="Pippel M."/>
            <person name="Attardo G.M."/>
            <person name="Benoit J.B."/>
            <person name="Bornberg-Bauer E."/>
            <person name="Tobe S.S."/>
        </authorList>
    </citation>
    <scope>NUCLEOTIDE SEQUENCE</scope>
    <source>
        <strain evidence="6">Stay&amp;Tobe</strain>
    </source>
</reference>
<keyword evidence="3" id="KW-0964">Secreted</keyword>
<protein>
    <recommendedName>
        <fullName evidence="8">Meteorin-like protein</fullName>
    </recommendedName>
</protein>
<dbReference type="AlphaFoldDB" id="A0AAD8E359"/>
<dbReference type="InterPro" id="IPR051998">
    <property type="entry name" value="Meteorin-like"/>
</dbReference>
<evidence type="ECO:0000256" key="3">
    <source>
        <dbReference type="ARBA" id="ARBA00022525"/>
    </source>
</evidence>
<evidence type="ECO:0000313" key="7">
    <source>
        <dbReference type="Proteomes" id="UP001233999"/>
    </source>
</evidence>
<comment type="caution">
    <text evidence="6">The sequence shown here is derived from an EMBL/GenBank/DDBJ whole genome shotgun (WGS) entry which is preliminary data.</text>
</comment>
<dbReference type="GO" id="GO:0005615">
    <property type="term" value="C:extracellular space"/>
    <property type="evidence" value="ECO:0007669"/>
    <property type="project" value="TreeGrafter"/>
</dbReference>
<gene>
    <name evidence="6" type="ORF">L9F63_007982</name>
</gene>
<sequence length="134" mass="15129">DLWIDELTGRGVTPVYLRCSQGHLEWQYPRGALRVLLRLGASGREFRGCIKVSANFSGAHIFLEGPRSLLPLFPAHRDDETPREVARCFQSRDGQAALYVEAISSRGDLHKQVAAFTYHLQPLPRGISYYDSQE</sequence>
<dbReference type="PANTHER" id="PTHR28593:SF3">
    <property type="entry name" value="METEORIN-LIKE PROTEIN"/>
    <property type="match status" value="1"/>
</dbReference>
<dbReference type="Proteomes" id="UP001233999">
    <property type="component" value="Unassembled WGS sequence"/>
</dbReference>
<evidence type="ECO:0008006" key="8">
    <source>
        <dbReference type="Google" id="ProtNLM"/>
    </source>
</evidence>
<proteinExistence type="inferred from homology"/>
<evidence type="ECO:0000256" key="5">
    <source>
        <dbReference type="ARBA" id="ARBA00023157"/>
    </source>
</evidence>
<feature type="non-terminal residue" evidence="6">
    <location>
        <position position="134"/>
    </location>
</feature>
<dbReference type="GO" id="GO:0005179">
    <property type="term" value="F:hormone activity"/>
    <property type="evidence" value="ECO:0007669"/>
    <property type="project" value="TreeGrafter"/>
</dbReference>